<dbReference type="RefSeq" id="WP_153042665.1">
    <property type="nucleotide sequence ID" value="NZ_JACJIQ010000005.1"/>
</dbReference>
<dbReference type="EMBL" id="JACJIQ010000005">
    <property type="protein sequence ID" value="MBA9076791.1"/>
    <property type="molecule type" value="Genomic_DNA"/>
</dbReference>
<evidence type="ECO:0000256" key="1">
    <source>
        <dbReference type="SAM" id="SignalP"/>
    </source>
</evidence>
<evidence type="ECO:0000259" key="2">
    <source>
        <dbReference type="Pfam" id="PF19838"/>
    </source>
</evidence>
<protein>
    <submittedName>
        <fullName evidence="3">Lipopolysaccharide assembly outer membrane protein LptD (OstA)</fullName>
    </submittedName>
</protein>
<reference evidence="3 4" key="1">
    <citation type="submission" date="2020-08" db="EMBL/GenBank/DDBJ databases">
        <title>Genomic Encyclopedia of Type Strains, Phase IV (KMG-IV): sequencing the most valuable type-strain genomes for metagenomic binning, comparative biology and taxonomic classification.</title>
        <authorList>
            <person name="Goeker M."/>
        </authorList>
    </citation>
    <scope>NUCLEOTIDE SEQUENCE [LARGE SCALE GENOMIC DNA]</scope>
    <source>
        <strain evidence="3 4">DSM 29854</strain>
    </source>
</reference>
<keyword evidence="4" id="KW-1185">Reference proteome</keyword>
<name>A0A839GSK6_9BACT</name>
<dbReference type="GO" id="GO:0009279">
    <property type="term" value="C:cell outer membrane"/>
    <property type="evidence" value="ECO:0007669"/>
    <property type="project" value="TreeGrafter"/>
</dbReference>
<dbReference type="GO" id="GO:1990351">
    <property type="term" value="C:transporter complex"/>
    <property type="evidence" value="ECO:0007669"/>
    <property type="project" value="TreeGrafter"/>
</dbReference>
<proteinExistence type="predicted"/>
<dbReference type="PANTHER" id="PTHR30189">
    <property type="entry name" value="LPS-ASSEMBLY PROTEIN"/>
    <property type="match status" value="1"/>
</dbReference>
<dbReference type="Pfam" id="PF19838">
    <property type="entry name" value="LptD_2"/>
    <property type="match status" value="1"/>
</dbReference>
<feature type="signal peptide" evidence="1">
    <location>
        <begin position="1"/>
        <end position="28"/>
    </location>
</feature>
<keyword evidence="1" id="KW-0732">Signal</keyword>
<dbReference type="InterPro" id="IPR045659">
    <property type="entry name" value="LptD_2"/>
</dbReference>
<accession>A0A839GSK6</accession>
<dbReference type="PANTHER" id="PTHR30189:SF1">
    <property type="entry name" value="LPS-ASSEMBLY PROTEIN LPTD"/>
    <property type="match status" value="1"/>
</dbReference>
<feature type="chain" id="PRO_5032885830" evidence="1">
    <location>
        <begin position="29"/>
        <end position="895"/>
    </location>
</feature>
<comment type="caution">
    <text evidence="3">The sequence shown here is derived from an EMBL/GenBank/DDBJ whole genome shotgun (WGS) entry which is preliminary data.</text>
</comment>
<dbReference type="AlphaFoldDB" id="A0A839GSK6"/>
<sequence>MIPKRSLQFLVLGLLLLAAFFSGTEGNAQVRPASTTTASPDSVTVNAAADTTNAAKRGDIETTINYKAKDSIRYDAISQIMFLYGDAHIDYGEIALDAAFIQINWKTNIITAQGVQDSTGKLQQQPVFKNGAETYQAESMTYNYKTKRGRVMGAITTQGEGYIHAETIKKNELNEIYGQHAKYTTCNLEHPHFYIKATKMKVIPNDRVVAGPFHLVFADVPTPIGFPFGFFPSPRTRGSGVIIPTFGESAQLGYYLSNGGFYWAMNEYMDMRFTGDIYSLGGHAVNVQSNYTKRYKFNGSFNIRYASNKGNESIPFGRTTDQVLNLGDSKDFSLSWNHTPITLPGKGQFSANVNVSSQFANIRNPNATIQNTLSPSFYSTVSYRKSSPNSPISYDFVLAQSQTNSYDVTKPQVMTLNPQASFSVSSQSPIEWFGGTLTGRWIEGIRLGYNLRLSQNISNNVRLNGGQSYPFTNVASRDTIYPISFTNLGEIYRNSNRPTITHDIPITLGTVNLFKYFKLTPGVSYSESWFTRKYTYSSLPGSDVLKVDTLNGLHRAYQYSGNLSLTTNIYGIAQIKGKKLEAIRHTLTPSVSYNITPDFGRPEYGFYQRVQTDSLGNSRLVSRFGEGASGIPGVGFSSAIGFSIQNNVEMKVKTDSAGVFKKVSLIDAFGISGSYNMAADSFKLSTINVNLNTRLFNDFGFNLTGSFDPYQYVNGRRVSRYLLQDGGLRFARLMNLNFNTSFELNPTARKQQNTAAANTGAPQPTNLPSLQRNLTAADYVEFSIPWTMSVQFTSNFARDFSTDRLVNNATSAGINGSVTLTDKWALTYTTNYDFKNKTLSYTSLNINRDLHCWQMSISWVPLGPFQSYSININAKSSLLQDLRIRRSESATGRYR</sequence>
<dbReference type="Proteomes" id="UP000563094">
    <property type="component" value="Unassembled WGS sequence"/>
</dbReference>
<evidence type="ECO:0000313" key="4">
    <source>
        <dbReference type="Proteomes" id="UP000563094"/>
    </source>
</evidence>
<organism evidence="3 4">
    <name type="scientific">Rufibacter quisquiliarum</name>
    <dbReference type="NCBI Taxonomy" id="1549639"/>
    <lineage>
        <taxon>Bacteria</taxon>
        <taxon>Pseudomonadati</taxon>
        <taxon>Bacteroidota</taxon>
        <taxon>Cytophagia</taxon>
        <taxon>Cytophagales</taxon>
        <taxon>Hymenobacteraceae</taxon>
        <taxon>Rufibacter</taxon>
    </lineage>
</organism>
<feature type="domain" description="LPS-assembly protein LptD central" evidence="2">
    <location>
        <begin position="208"/>
        <end position="710"/>
    </location>
</feature>
<dbReference type="InterPro" id="IPR050218">
    <property type="entry name" value="LptD"/>
</dbReference>
<evidence type="ECO:0000313" key="3">
    <source>
        <dbReference type="EMBL" id="MBA9076791.1"/>
    </source>
</evidence>
<gene>
    <name evidence="3" type="ORF">FHS90_001499</name>
</gene>